<dbReference type="RefSeq" id="WP_207679107.1">
    <property type="nucleotide sequence ID" value="NZ_CP061800.1"/>
</dbReference>
<proteinExistence type="predicted"/>
<gene>
    <name evidence="2" type="ORF">dnm_073130</name>
</gene>
<keyword evidence="3" id="KW-1185">Reference proteome</keyword>
<dbReference type="Proteomes" id="UP000663722">
    <property type="component" value="Chromosome"/>
</dbReference>
<evidence type="ECO:0008006" key="4">
    <source>
        <dbReference type="Google" id="ProtNLM"/>
    </source>
</evidence>
<organism evidence="2 3">
    <name type="scientific">Desulfonema magnum</name>
    <dbReference type="NCBI Taxonomy" id="45655"/>
    <lineage>
        <taxon>Bacteria</taxon>
        <taxon>Pseudomonadati</taxon>
        <taxon>Thermodesulfobacteriota</taxon>
        <taxon>Desulfobacteria</taxon>
        <taxon>Desulfobacterales</taxon>
        <taxon>Desulfococcaceae</taxon>
        <taxon>Desulfonema</taxon>
    </lineage>
</organism>
<dbReference type="KEGG" id="dmm:dnm_073130"/>
<keyword evidence="1" id="KW-0732">Signal</keyword>
<evidence type="ECO:0000313" key="2">
    <source>
        <dbReference type="EMBL" id="QTA91249.1"/>
    </source>
</evidence>
<accession>A0A975BT03</accession>
<evidence type="ECO:0000256" key="1">
    <source>
        <dbReference type="SAM" id="SignalP"/>
    </source>
</evidence>
<name>A0A975BT03_9BACT</name>
<feature type="chain" id="PRO_5037676615" description="Lipoprotein" evidence="1">
    <location>
        <begin position="23"/>
        <end position="163"/>
    </location>
</feature>
<dbReference type="EMBL" id="CP061800">
    <property type="protein sequence ID" value="QTA91249.1"/>
    <property type="molecule type" value="Genomic_DNA"/>
</dbReference>
<dbReference type="PROSITE" id="PS51257">
    <property type="entry name" value="PROKAR_LIPOPROTEIN"/>
    <property type="match status" value="1"/>
</dbReference>
<reference evidence="2" key="1">
    <citation type="journal article" date="2021" name="Microb. Physiol.">
        <title>Proteogenomic Insights into the Physiology of Marine, Sulfate-Reducing, Filamentous Desulfonema limicola and Desulfonema magnum.</title>
        <authorList>
            <person name="Schnaars V."/>
            <person name="Wohlbrand L."/>
            <person name="Scheve S."/>
            <person name="Hinrichs C."/>
            <person name="Reinhardt R."/>
            <person name="Rabus R."/>
        </authorList>
    </citation>
    <scope>NUCLEOTIDE SEQUENCE</scope>
    <source>
        <strain evidence="2">4be13</strain>
    </source>
</reference>
<protein>
    <recommendedName>
        <fullName evidence="4">Lipoprotein</fullName>
    </recommendedName>
</protein>
<dbReference type="AlphaFoldDB" id="A0A975BT03"/>
<evidence type="ECO:0000313" key="3">
    <source>
        <dbReference type="Proteomes" id="UP000663722"/>
    </source>
</evidence>
<feature type="signal peptide" evidence="1">
    <location>
        <begin position="1"/>
        <end position="22"/>
    </location>
</feature>
<sequence>MNSYFYKFTLILLIFISGCAVICPTCPQNEQDKHGHGFSIKDTFLEDIAYCAHGNNFEIINMEAGRLFLDGKGERESLCIRYKETTGIKKIGASGSVRGTGGSFEYENKGTEIDRFCIERKLKNNKYFFKVYEGIGFKKFYDTHCKNFTRWGFFDDSGIFTND</sequence>